<gene>
    <name evidence="1" type="ORF">FQP86_07045</name>
</gene>
<evidence type="ECO:0000313" key="2">
    <source>
        <dbReference type="Proteomes" id="UP000319941"/>
    </source>
</evidence>
<dbReference type="Gene3D" id="3.40.50.300">
    <property type="entry name" value="P-loop containing nucleotide triphosphate hydrolases"/>
    <property type="match status" value="1"/>
</dbReference>
<dbReference type="OrthoDB" id="547265at2"/>
<dbReference type="AlphaFoldDB" id="A0A558HQ73"/>
<reference evidence="1 2" key="1">
    <citation type="submission" date="2019-07" db="EMBL/GenBank/DDBJ databases">
        <title>Diversity of Bacteria from Kongsfjorden, Arctic.</title>
        <authorList>
            <person name="Yu Y."/>
        </authorList>
    </citation>
    <scope>NUCLEOTIDE SEQUENCE [LARGE SCALE GENOMIC DNA]</scope>
    <source>
        <strain evidence="1 2">SM1923</strain>
    </source>
</reference>
<comment type="caution">
    <text evidence="1">The sequence shown here is derived from an EMBL/GenBank/DDBJ whole genome shotgun (WGS) entry which is preliminary data.</text>
</comment>
<evidence type="ECO:0000313" key="1">
    <source>
        <dbReference type="EMBL" id="TVU71276.1"/>
    </source>
</evidence>
<proteinExistence type="predicted"/>
<accession>A0A558HQ73</accession>
<dbReference type="InterPro" id="IPR027417">
    <property type="entry name" value="P-loop_NTPase"/>
</dbReference>
<keyword evidence="2" id="KW-1185">Reference proteome</keyword>
<dbReference type="RefSeq" id="WP_144727123.1">
    <property type="nucleotide sequence ID" value="NZ_CAWOWR010000097.1"/>
</dbReference>
<organism evidence="1 2">
    <name type="scientific">Cobetia crustatorum</name>
    <dbReference type="NCBI Taxonomy" id="553385"/>
    <lineage>
        <taxon>Bacteria</taxon>
        <taxon>Pseudomonadati</taxon>
        <taxon>Pseudomonadota</taxon>
        <taxon>Gammaproteobacteria</taxon>
        <taxon>Oceanospirillales</taxon>
        <taxon>Halomonadaceae</taxon>
        <taxon>Cobetia</taxon>
    </lineage>
</organism>
<name>A0A558HQ73_9GAMM</name>
<dbReference type="SUPFAM" id="SSF52540">
    <property type="entry name" value="P-loop containing nucleoside triphosphate hydrolases"/>
    <property type="match status" value="1"/>
</dbReference>
<dbReference type="EMBL" id="VNFH01000004">
    <property type="protein sequence ID" value="TVU71276.1"/>
    <property type="molecule type" value="Genomic_DNA"/>
</dbReference>
<sequence>MKKDTLYLHVGWSKTGTSAIQSQIQAQHADFLAKGILYPQSLQWPDHSHHPFALSFKGSGAYQSDMSPADALEKLRVEMQSSPAPSVLLSSELSPMYFNNPRFKEFVAEHFETVKILFTVRPQSELLLSLFNQLVKDPNIRYEASLFTLAMRNVGWLNYLNHIRQWEKHVGGENLTVIPYSRRVVQDFLAAFSVEYRANADKADDTAIINPSLPTRCLPLVQKFGRGQMGNAEFARRRDKIISLAETLDADQDKHVLFSVAEQQAFDAHFKQGNHKLMEWFDLPSETLNKESYSPITALPPGRYSLGDLA</sequence>
<protein>
    <recommendedName>
        <fullName evidence="3">Sulfotransferase family protein</fullName>
    </recommendedName>
</protein>
<dbReference type="Proteomes" id="UP000319941">
    <property type="component" value="Unassembled WGS sequence"/>
</dbReference>
<evidence type="ECO:0008006" key="3">
    <source>
        <dbReference type="Google" id="ProtNLM"/>
    </source>
</evidence>